<organism evidence="1 2">
    <name type="scientific">Methylobacterium variabile</name>
    <dbReference type="NCBI Taxonomy" id="298794"/>
    <lineage>
        <taxon>Bacteria</taxon>
        <taxon>Pseudomonadati</taxon>
        <taxon>Pseudomonadota</taxon>
        <taxon>Alphaproteobacteria</taxon>
        <taxon>Hyphomicrobiales</taxon>
        <taxon>Methylobacteriaceae</taxon>
        <taxon>Methylobacterium</taxon>
    </lineage>
</organism>
<keyword evidence="2" id="KW-1185">Reference proteome</keyword>
<dbReference type="EMBL" id="LABY01000398">
    <property type="protein sequence ID" value="KMO27265.1"/>
    <property type="molecule type" value="Genomic_DNA"/>
</dbReference>
<gene>
    <name evidence="1" type="ORF">VQ02_33490</name>
</gene>
<evidence type="ECO:0000313" key="1">
    <source>
        <dbReference type="EMBL" id="KMO27265.1"/>
    </source>
</evidence>
<dbReference type="RefSeq" id="WP_048448586.1">
    <property type="nucleotide sequence ID" value="NZ_LABY01000398.1"/>
</dbReference>
<sequence length="77" mass="8592">MPARRYAHALYGTHPVGEWRRAGLLPPMWLDREFERAAMGNAESIYARPAPPPRRYPPLLSGIHAALATLRAGPCPF</sequence>
<dbReference type="Proteomes" id="UP000035955">
    <property type="component" value="Unassembled WGS sequence"/>
</dbReference>
<reference evidence="1 2" key="1">
    <citation type="submission" date="2015-03" db="EMBL/GenBank/DDBJ databases">
        <title>Genome sequencing of Methylobacterium variabile DSM 16961.</title>
        <authorList>
            <person name="Chaudhry V."/>
            <person name="Patil P.B."/>
        </authorList>
    </citation>
    <scope>NUCLEOTIDE SEQUENCE [LARGE SCALE GENOMIC DNA]</scope>
    <source>
        <strain evidence="1 2">DSM 16961</strain>
    </source>
</reference>
<proteinExistence type="predicted"/>
<name>A0A0J6RWN8_9HYPH</name>
<protein>
    <submittedName>
        <fullName evidence="1">Uncharacterized protein</fullName>
    </submittedName>
</protein>
<accession>A0A0J6RWN8</accession>
<dbReference type="PATRIC" id="fig|298794.3.peg.5483"/>
<comment type="caution">
    <text evidence="1">The sequence shown here is derived from an EMBL/GenBank/DDBJ whole genome shotgun (WGS) entry which is preliminary data.</text>
</comment>
<dbReference type="AlphaFoldDB" id="A0A0J6RWN8"/>
<evidence type="ECO:0000313" key="2">
    <source>
        <dbReference type="Proteomes" id="UP000035955"/>
    </source>
</evidence>